<accession>A0A7J0GPY8</accession>
<dbReference type="EMBL" id="BJWL01000023">
    <property type="protein sequence ID" value="GFZ12851.1"/>
    <property type="molecule type" value="Genomic_DNA"/>
</dbReference>
<keyword evidence="4 5" id="KW-0472">Membrane</keyword>
<comment type="subcellular location">
    <subcellularLocation>
        <location evidence="1">Membrane</location>
        <topology evidence="1">Multi-pass membrane protein</topology>
    </subcellularLocation>
</comment>
<keyword evidence="2 5" id="KW-0812">Transmembrane</keyword>
<keyword evidence="3 5" id="KW-1133">Transmembrane helix</keyword>
<dbReference type="GO" id="GO:0016020">
    <property type="term" value="C:membrane"/>
    <property type="evidence" value="ECO:0007669"/>
    <property type="project" value="UniProtKB-SubCell"/>
</dbReference>
<dbReference type="InterPro" id="IPR001807">
    <property type="entry name" value="ClC"/>
</dbReference>
<protein>
    <submittedName>
        <fullName evidence="6">Chloride channel F</fullName>
    </submittedName>
</protein>
<dbReference type="Pfam" id="PF00654">
    <property type="entry name" value="Voltage_CLC"/>
    <property type="match status" value="2"/>
</dbReference>
<dbReference type="InterPro" id="IPR014743">
    <property type="entry name" value="Cl-channel_core"/>
</dbReference>
<dbReference type="Proteomes" id="UP000585474">
    <property type="component" value="Unassembled WGS sequence"/>
</dbReference>
<evidence type="ECO:0000256" key="1">
    <source>
        <dbReference type="ARBA" id="ARBA00004141"/>
    </source>
</evidence>
<evidence type="ECO:0000256" key="5">
    <source>
        <dbReference type="SAM" id="Phobius"/>
    </source>
</evidence>
<dbReference type="PANTHER" id="PTHR43427">
    <property type="entry name" value="CHLORIDE CHANNEL PROTEIN CLC-E"/>
    <property type="match status" value="1"/>
</dbReference>
<sequence>MLCGVVSVIFTRLVTWFSEAFEFIKEKFDIPAVACPALGALVARIIALKYPGILYWGFTNVDEILRTGKSASAPGIWLLAQLAAAKVIAAALWPCGWAICTKFNDWCCCWCCIWCFSCRTNQCSHSRNSAVTQPQAYALVGMAATLASVCSVPLTSVVLLFELRKDYMILLPLMTEFLH</sequence>
<gene>
    <name evidence="6" type="ORF">Acr_23g0012360</name>
</gene>
<evidence type="ECO:0000256" key="2">
    <source>
        <dbReference type="ARBA" id="ARBA00022692"/>
    </source>
</evidence>
<name>A0A7J0GPY8_9ERIC</name>
<dbReference type="Gene3D" id="1.10.3080.10">
    <property type="entry name" value="Clc chloride channel"/>
    <property type="match status" value="2"/>
</dbReference>
<dbReference type="GO" id="GO:0005794">
    <property type="term" value="C:Golgi apparatus"/>
    <property type="evidence" value="ECO:0007669"/>
    <property type="project" value="TreeGrafter"/>
</dbReference>
<keyword evidence="7" id="KW-1185">Reference proteome</keyword>
<dbReference type="GO" id="GO:0009507">
    <property type="term" value="C:chloroplast"/>
    <property type="evidence" value="ECO:0007669"/>
    <property type="project" value="TreeGrafter"/>
</dbReference>
<organism evidence="6 7">
    <name type="scientific">Actinidia rufa</name>
    <dbReference type="NCBI Taxonomy" id="165716"/>
    <lineage>
        <taxon>Eukaryota</taxon>
        <taxon>Viridiplantae</taxon>
        <taxon>Streptophyta</taxon>
        <taxon>Embryophyta</taxon>
        <taxon>Tracheophyta</taxon>
        <taxon>Spermatophyta</taxon>
        <taxon>Magnoliopsida</taxon>
        <taxon>eudicotyledons</taxon>
        <taxon>Gunneridae</taxon>
        <taxon>Pentapetalae</taxon>
        <taxon>asterids</taxon>
        <taxon>Ericales</taxon>
        <taxon>Actinidiaceae</taxon>
        <taxon>Actinidia</taxon>
    </lineage>
</organism>
<proteinExistence type="predicted"/>
<dbReference type="SUPFAM" id="SSF81340">
    <property type="entry name" value="Clc chloride channel"/>
    <property type="match status" value="1"/>
</dbReference>
<dbReference type="AlphaFoldDB" id="A0A7J0GPY8"/>
<evidence type="ECO:0000256" key="4">
    <source>
        <dbReference type="ARBA" id="ARBA00023136"/>
    </source>
</evidence>
<evidence type="ECO:0000256" key="3">
    <source>
        <dbReference type="ARBA" id="ARBA00022989"/>
    </source>
</evidence>
<dbReference type="GO" id="GO:0015108">
    <property type="term" value="F:chloride transmembrane transporter activity"/>
    <property type="evidence" value="ECO:0007669"/>
    <property type="project" value="InterPro"/>
</dbReference>
<comment type="caution">
    <text evidence="6">The sequence shown here is derived from an EMBL/GenBank/DDBJ whole genome shotgun (WGS) entry which is preliminary data.</text>
</comment>
<reference evidence="6 7" key="1">
    <citation type="submission" date="2019-07" db="EMBL/GenBank/DDBJ databases">
        <title>De Novo Assembly of kiwifruit Actinidia rufa.</title>
        <authorList>
            <person name="Sugita-Konishi S."/>
            <person name="Sato K."/>
            <person name="Mori E."/>
            <person name="Abe Y."/>
            <person name="Kisaki G."/>
            <person name="Hamano K."/>
            <person name="Suezawa K."/>
            <person name="Otani M."/>
            <person name="Fukuda T."/>
            <person name="Manabe T."/>
            <person name="Gomi K."/>
            <person name="Tabuchi M."/>
            <person name="Akimitsu K."/>
            <person name="Kataoka I."/>
        </authorList>
    </citation>
    <scope>NUCLEOTIDE SEQUENCE [LARGE SCALE GENOMIC DNA]</scope>
    <source>
        <strain evidence="7">cv. Fuchu</strain>
    </source>
</reference>
<evidence type="ECO:0000313" key="6">
    <source>
        <dbReference type="EMBL" id="GFZ12851.1"/>
    </source>
</evidence>
<evidence type="ECO:0000313" key="7">
    <source>
        <dbReference type="Proteomes" id="UP000585474"/>
    </source>
</evidence>
<dbReference type="OrthoDB" id="4564at2759"/>
<feature type="transmembrane region" description="Helical" evidence="5">
    <location>
        <begin position="136"/>
        <end position="161"/>
    </location>
</feature>
<dbReference type="InterPro" id="IPR050368">
    <property type="entry name" value="ClC-type_chloride_channel"/>
</dbReference>
<dbReference type="PANTHER" id="PTHR43427:SF3">
    <property type="entry name" value="CHLORIDE CHANNEL PROTEIN CLC-F"/>
    <property type="match status" value="1"/>
</dbReference>